<feature type="coiled-coil region" evidence="3">
    <location>
        <begin position="130"/>
        <end position="164"/>
    </location>
</feature>
<gene>
    <name evidence="4" type="ORF">CJN711_LOCUS20958</name>
</gene>
<evidence type="ECO:0000256" key="1">
    <source>
        <dbReference type="ARBA" id="ARBA00022737"/>
    </source>
</evidence>
<dbReference type="Proteomes" id="UP000663855">
    <property type="component" value="Unassembled WGS sequence"/>
</dbReference>
<accession>A0A815JHT9</accession>
<protein>
    <submittedName>
        <fullName evidence="4">Uncharacterized protein</fullName>
    </submittedName>
</protein>
<dbReference type="Gene3D" id="2.120.10.30">
    <property type="entry name" value="TolB, C-terminal domain"/>
    <property type="match status" value="2"/>
</dbReference>
<dbReference type="AlphaFoldDB" id="A0A815JHT9"/>
<organism evidence="4 5">
    <name type="scientific">Rotaria magnacalcarata</name>
    <dbReference type="NCBI Taxonomy" id="392030"/>
    <lineage>
        <taxon>Eukaryota</taxon>
        <taxon>Metazoa</taxon>
        <taxon>Spiralia</taxon>
        <taxon>Gnathifera</taxon>
        <taxon>Rotifera</taxon>
        <taxon>Eurotatoria</taxon>
        <taxon>Bdelloidea</taxon>
        <taxon>Philodinida</taxon>
        <taxon>Philodinidae</taxon>
        <taxon>Rotaria</taxon>
    </lineage>
</organism>
<dbReference type="InterPro" id="IPR001258">
    <property type="entry name" value="NHL_repeat"/>
</dbReference>
<dbReference type="GO" id="GO:0000209">
    <property type="term" value="P:protein polyubiquitination"/>
    <property type="evidence" value="ECO:0007669"/>
    <property type="project" value="TreeGrafter"/>
</dbReference>
<comment type="caution">
    <text evidence="4">The sequence shown here is derived from an EMBL/GenBank/DDBJ whole genome shotgun (WGS) entry which is preliminary data.</text>
</comment>
<dbReference type="SUPFAM" id="SSF101898">
    <property type="entry name" value="NHL repeat"/>
    <property type="match status" value="1"/>
</dbReference>
<dbReference type="Gene3D" id="2.40.10.500">
    <property type="match status" value="1"/>
</dbReference>
<reference evidence="4" key="1">
    <citation type="submission" date="2021-02" db="EMBL/GenBank/DDBJ databases">
        <authorList>
            <person name="Nowell W R."/>
        </authorList>
    </citation>
    <scope>NUCLEOTIDE SEQUENCE</scope>
</reference>
<dbReference type="PANTHER" id="PTHR24104">
    <property type="entry name" value="E3 UBIQUITIN-PROTEIN LIGASE NHLRC1-RELATED"/>
    <property type="match status" value="1"/>
</dbReference>
<name>A0A815JHT9_9BILA</name>
<evidence type="ECO:0000256" key="3">
    <source>
        <dbReference type="SAM" id="Coils"/>
    </source>
</evidence>
<dbReference type="CDD" id="cd05819">
    <property type="entry name" value="NHL"/>
    <property type="match status" value="1"/>
</dbReference>
<feature type="repeat" description="NHL" evidence="2">
    <location>
        <begin position="474"/>
        <end position="511"/>
    </location>
</feature>
<dbReference type="PROSITE" id="PS51125">
    <property type="entry name" value="NHL"/>
    <property type="match status" value="1"/>
</dbReference>
<dbReference type="InterPro" id="IPR011042">
    <property type="entry name" value="6-blade_b-propeller_TolB-like"/>
</dbReference>
<evidence type="ECO:0000256" key="2">
    <source>
        <dbReference type="PROSITE-ProRule" id="PRU00504"/>
    </source>
</evidence>
<dbReference type="CDD" id="cd19757">
    <property type="entry name" value="Bbox1"/>
    <property type="match status" value="1"/>
</dbReference>
<dbReference type="PANTHER" id="PTHR24104:SF25">
    <property type="entry name" value="PROTEIN LIN-41"/>
    <property type="match status" value="1"/>
</dbReference>
<keyword evidence="3" id="KW-0175">Coiled coil</keyword>
<dbReference type="GO" id="GO:0043161">
    <property type="term" value="P:proteasome-mediated ubiquitin-dependent protein catabolic process"/>
    <property type="evidence" value="ECO:0007669"/>
    <property type="project" value="TreeGrafter"/>
</dbReference>
<dbReference type="GO" id="GO:0008270">
    <property type="term" value="F:zinc ion binding"/>
    <property type="evidence" value="ECO:0007669"/>
    <property type="project" value="UniProtKB-KW"/>
</dbReference>
<dbReference type="EMBL" id="CAJNOV010009853">
    <property type="protein sequence ID" value="CAF1381260.1"/>
    <property type="molecule type" value="Genomic_DNA"/>
</dbReference>
<evidence type="ECO:0000313" key="5">
    <source>
        <dbReference type="Proteomes" id="UP000663855"/>
    </source>
</evidence>
<dbReference type="Pfam" id="PF01436">
    <property type="entry name" value="NHL"/>
    <property type="match status" value="2"/>
</dbReference>
<keyword evidence="1" id="KW-0677">Repeat</keyword>
<evidence type="ECO:0000313" key="4">
    <source>
        <dbReference type="EMBL" id="CAF1381260.1"/>
    </source>
</evidence>
<dbReference type="InterPro" id="IPR050952">
    <property type="entry name" value="TRIM-NHL_E3_ligases"/>
</dbReference>
<dbReference type="GO" id="GO:0061630">
    <property type="term" value="F:ubiquitin protein ligase activity"/>
    <property type="evidence" value="ECO:0007669"/>
    <property type="project" value="TreeGrafter"/>
</dbReference>
<sequence length="516" mass="58231">MKLEKYIKEYSVPHPLLLDISSIMKTSEEPNRCSICDKTAAKCTCAGCKSYFCVKHFNEHRQQLSMKFDVDIKNVQEELLTQINQLDKPITPSAELLSQIDQWESETIENVHERAVKLRYQLTELVNQDRNQLINQYKILTNEINTLKEDDDFAEDDIERLRTTINQIQISLEQLITPSKTKFILVENNEIDWNHLINVEEKTKLSPLYAMTIDPNAKWKPNGDTIAGGNGAGTAINQLARPSSLYIDHDRSIFIADSDNHRIVRWKNGATQGEIVAGGHGEGYRNEHLYSPTDLIIDDERDSLIICDYNNLRLVRWPRRNGKQGEVIISGIRCIGLTMDNSGAIYIADNKKHEVVRYQPGERCGTVLAGGNGSGNRLDQLQCPRWLFVDQDHSVYVSDNENHRVMKWIEGAQEGIVVAGGHGLGSSLAQLSHPCGIVVDDADTIYVADSWNNRIMRWPKGATQGSVVIGGNGRGDQPDQLNQPTGLSFDRHGNLYIIDQCNHRVQKFHLDSTSCL</sequence>
<proteinExistence type="predicted"/>